<dbReference type="GO" id="GO:0000812">
    <property type="term" value="C:Swr1 complex"/>
    <property type="evidence" value="ECO:0007669"/>
    <property type="project" value="TreeGrafter"/>
</dbReference>
<feature type="compositionally biased region" description="Basic and acidic residues" evidence="5">
    <location>
        <begin position="643"/>
        <end position="659"/>
    </location>
</feature>
<feature type="non-terminal residue" evidence="6">
    <location>
        <position position="1"/>
    </location>
</feature>
<dbReference type="GO" id="GO:0005524">
    <property type="term" value="F:ATP binding"/>
    <property type="evidence" value="ECO:0007669"/>
    <property type="project" value="UniProtKB-KW"/>
</dbReference>
<feature type="compositionally biased region" description="Polar residues" evidence="5">
    <location>
        <begin position="342"/>
        <end position="358"/>
    </location>
</feature>
<dbReference type="GO" id="GO:0006338">
    <property type="term" value="P:chromatin remodeling"/>
    <property type="evidence" value="ECO:0007669"/>
    <property type="project" value="TreeGrafter"/>
</dbReference>
<evidence type="ECO:0000256" key="1">
    <source>
        <dbReference type="ARBA" id="ARBA00004123"/>
    </source>
</evidence>
<organism evidence="6">
    <name type="scientific">Fopius arisanus</name>
    <dbReference type="NCBI Taxonomy" id="64838"/>
    <lineage>
        <taxon>Eukaryota</taxon>
        <taxon>Metazoa</taxon>
        <taxon>Ecdysozoa</taxon>
        <taxon>Arthropoda</taxon>
        <taxon>Hexapoda</taxon>
        <taxon>Insecta</taxon>
        <taxon>Pterygota</taxon>
        <taxon>Neoptera</taxon>
        <taxon>Endopterygota</taxon>
        <taxon>Hymenoptera</taxon>
        <taxon>Apocrita</taxon>
        <taxon>Ichneumonoidea</taxon>
        <taxon>Braconidae</taxon>
        <taxon>Opiinae</taxon>
        <taxon>Fopius</taxon>
    </lineage>
</organism>
<feature type="compositionally biased region" description="Basic residues" evidence="5">
    <location>
        <begin position="388"/>
        <end position="400"/>
    </location>
</feature>
<reference evidence="6" key="1">
    <citation type="submission" date="2015-01" db="EMBL/GenBank/DDBJ databases">
        <title>Transcriptome Assembly of Fopius arisanus.</title>
        <authorList>
            <person name="Geib S."/>
        </authorList>
    </citation>
    <scope>NUCLEOTIDE SEQUENCE</scope>
</reference>
<proteinExistence type="predicted"/>
<feature type="region of interest" description="Disordered" evidence="5">
    <location>
        <begin position="253"/>
        <end position="571"/>
    </location>
</feature>
<dbReference type="PANTHER" id="PTHR45685">
    <property type="entry name" value="HELICASE SRCAP-RELATED"/>
    <property type="match status" value="1"/>
</dbReference>
<evidence type="ECO:0000256" key="2">
    <source>
        <dbReference type="ARBA" id="ARBA00022741"/>
    </source>
</evidence>
<comment type="subcellular location">
    <subcellularLocation>
        <location evidence="1">Nucleus</location>
    </subcellularLocation>
</comment>
<evidence type="ECO:0000256" key="4">
    <source>
        <dbReference type="ARBA" id="ARBA00022840"/>
    </source>
</evidence>
<dbReference type="GO" id="GO:0016887">
    <property type="term" value="F:ATP hydrolysis activity"/>
    <property type="evidence" value="ECO:0007669"/>
    <property type="project" value="TreeGrafter"/>
</dbReference>
<feature type="compositionally biased region" description="Basic and acidic residues" evidence="5">
    <location>
        <begin position="378"/>
        <end position="387"/>
    </location>
</feature>
<dbReference type="InterPro" id="IPR050520">
    <property type="entry name" value="INO80/SWR1_helicase"/>
</dbReference>
<gene>
    <name evidence="6" type="primary">dom_0</name>
    <name evidence="6" type="ORF">g.63189</name>
</gene>
<dbReference type="EMBL" id="GBYB01003952">
    <property type="protein sequence ID" value="JAG73719.1"/>
    <property type="molecule type" value="Transcribed_RNA"/>
</dbReference>
<feature type="compositionally biased region" description="Acidic residues" evidence="5">
    <location>
        <begin position="729"/>
        <end position="739"/>
    </location>
</feature>
<feature type="compositionally biased region" description="Basic and acidic residues" evidence="5">
    <location>
        <begin position="121"/>
        <end position="133"/>
    </location>
</feature>
<protein>
    <submittedName>
        <fullName evidence="6">Dom_0 protein</fullName>
    </submittedName>
</protein>
<feature type="compositionally biased region" description="Polar residues" evidence="5">
    <location>
        <begin position="148"/>
        <end position="159"/>
    </location>
</feature>
<keyword evidence="3" id="KW-0347">Helicase</keyword>
<feature type="region of interest" description="Disordered" evidence="5">
    <location>
        <begin position="606"/>
        <end position="689"/>
    </location>
</feature>
<dbReference type="AlphaFoldDB" id="A0A0C9QTG8"/>
<evidence type="ECO:0000256" key="3">
    <source>
        <dbReference type="ARBA" id="ARBA00022806"/>
    </source>
</evidence>
<feature type="compositionally biased region" description="Basic and acidic residues" evidence="5">
    <location>
        <begin position="308"/>
        <end position="317"/>
    </location>
</feature>
<evidence type="ECO:0000256" key="5">
    <source>
        <dbReference type="SAM" id="MobiDB-lite"/>
    </source>
</evidence>
<feature type="compositionally biased region" description="Low complexity" evidence="5">
    <location>
        <begin position="178"/>
        <end position="194"/>
    </location>
</feature>
<sequence>ERSREGLGEEKGAIGALESALAAAEEDLDVQAAKTAKAEAVADLAEFDENIPLEEGDREEPQISKAEMEVQNLVSQLTPVERYAMRFVELSEGAFSAAQLAAAERELEQQKREWELDRLRALREEEERRMRLADDDEKPITFSREDSQNQVNTPNNSKRLSNKRAIIPLRRSLRNRDSTSSTSSASSPESSSSSDDSDTSPESPQPILTERNKKRSSGRPRVSISHKNRLDLNSPRTRSRGDVKINLWTLDVSPILPPSKRPRLKIQKRKIEENDSDDFNDLSEKTDDPGNSLDNSECLMTESDNDIDDKSYNDRLMIKSFKSVKKKSETDSIKEKPEDSDVNPQESLINATEMMTSGNEEDKSSPSSQVEEESPQVEENHKSDNFRRSSRFKRQIHGKKINSIDDDNSVMSSVSPAPITRSMRSQMAKPQGQIVDLTREDTENLDVNVPTSPTCLNDANVDGEMVKGRGDVDVEGNDEGKTSDVEEMDVSKEKNVIEDSKEVKETKEINSQEISEIKDSDVENSERSESSSSSEVKARPSGVLTRRSRLSEPSTLEDKKYRKGGKISGAPEVLEISESDINIIKTIVGTSSRITRSSANARVLDNGFLTPPTKRGGVKVGEGKKSDNSTFLAHRKRPDTPMPEDKGRSRAGDGIEFRQRVRPPRRSGEIREGEDGEVNGEEVNERPQRTAKVVAILSLDTHSRFGYSKRRQEDRRKDGDGFELGQGLMDDEDEGDGAEETERRGRKGLRRRDRELIRYPGIKSSEVQLVDIMDDEDLGLAGKRTRGPP</sequence>
<feature type="compositionally biased region" description="Basic and acidic residues" evidence="5">
    <location>
        <begin position="326"/>
        <end position="339"/>
    </location>
</feature>
<feature type="compositionally biased region" description="Basic and acidic residues" evidence="5">
    <location>
        <begin position="710"/>
        <end position="720"/>
    </location>
</feature>
<dbReference type="PANTHER" id="PTHR45685:SF1">
    <property type="entry name" value="HELICASE SRCAP"/>
    <property type="match status" value="1"/>
</dbReference>
<dbReference type="GO" id="GO:0003677">
    <property type="term" value="F:DNA binding"/>
    <property type="evidence" value="ECO:0007669"/>
    <property type="project" value="UniProtKB-KW"/>
</dbReference>
<feature type="region of interest" description="Disordered" evidence="5">
    <location>
        <begin position="703"/>
        <end position="755"/>
    </location>
</feature>
<evidence type="ECO:0000313" key="6">
    <source>
        <dbReference type="EMBL" id="JAG73719.1"/>
    </source>
</evidence>
<keyword evidence="2" id="KW-0547">Nucleotide-binding</keyword>
<dbReference type="GO" id="GO:0042393">
    <property type="term" value="F:histone binding"/>
    <property type="evidence" value="ECO:0007669"/>
    <property type="project" value="TreeGrafter"/>
</dbReference>
<feature type="compositionally biased region" description="Basic and acidic residues" evidence="5">
    <location>
        <begin position="464"/>
        <end position="529"/>
    </location>
</feature>
<feature type="region of interest" description="Disordered" evidence="5">
    <location>
        <begin position="121"/>
        <end position="238"/>
    </location>
</feature>
<keyword evidence="3" id="KW-0378">Hydrolase</keyword>
<accession>A0A0C9QTG8</accession>
<dbReference type="GO" id="GO:0004386">
    <property type="term" value="F:helicase activity"/>
    <property type="evidence" value="ECO:0007669"/>
    <property type="project" value="UniProtKB-KW"/>
</dbReference>
<name>A0A0C9QTG8_9HYME</name>
<keyword evidence="4" id="KW-0067">ATP-binding</keyword>